<dbReference type="EMBL" id="MU864730">
    <property type="protein sequence ID" value="KAK4182167.1"/>
    <property type="molecule type" value="Genomic_DNA"/>
</dbReference>
<reference evidence="3" key="1">
    <citation type="journal article" date="2023" name="Mol. Phylogenet. Evol.">
        <title>Genome-scale phylogeny and comparative genomics of the fungal order Sordariales.</title>
        <authorList>
            <person name="Hensen N."/>
            <person name="Bonometti L."/>
            <person name="Westerberg I."/>
            <person name="Brannstrom I.O."/>
            <person name="Guillou S."/>
            <person name="Cros-Aarteil S."/>
            <person name="Calhoun S."/>
            <person name="Haridas S."/>
            <person name="Kuo A."/>
            <person name="Mondo S."/>
            <person name="Pangilinan J."/>
            <person name="Riley R."/>
            <person name="LaButti K."/>
            <person name="Andreopoulos B."/>
            <person name="Lipzen A."/>
            <person name="Chen C."/>
            <person name="Yan M."/>
            <person name="Daum C."/>
            <person name="Ng V."/>
            <person name="Clum A."/>
            <person name="Steindorff A."/>
            <person name="Ohm R.A."/>
            <person name="Martin F."/>
            <person name="Silar P."/>
            <person name="Natvig D.O."/>
            <person name="Lalanne C."/>
            <person name="Gautier V."/>
            <person name="Ament-Velasquez S.L."/>
            <person name="Kruys A."/>
            <person name="Hutchinson M.I."/>
            <person name="Powell A.J."/>
            <person name="Barry K."/>
            <person name="Miller A.N."/>
            <person name="Grigoriev I.V."/>
            <person name="Debuchy R."/>
            <person name="Gladieux P."/>
            <person name="Hiltunen Thoren M."/>
            <person name="Johannesson H."/>
        </authorList>
    </citation>
    <scope>NUCLEOTIDE SEQUENCE</scope>
    <source>
        <strain evidence="3">PSN309</strain>
    </source>
</reference>
<keyword evidence="4" id="KW-1185">Reference proteome</keyword>
<dbReference type="Proteomes" id="UP001302126">
    <property type="component" value="Unassembled WGS sequence"/>
</dbReference>
<protein>
    <submittedName>
        <fullName evidence="3">Uncharacterized protein</fullName>
    </submittedName>
</protein>
<reference evidence="3" key="2">
    <citation type="submission" date="2023-05" db="EMBL/GenBank/DDBJ databases">
        <authorList>
            <consortium name="Lawrence Berkeley National Laboratory"/>
            <person name="Steindorff A."/>
            <person name="Hensen N."/>
            <person name="Bonometti L."/>
            <person name="Westerberg I."/>
            <person name="Brannstrom I.O."/>
            <person name="Guillou S."/>
            <person name="Cros-Aarteil S."/>
            <person name="Calhoun S."/>
            <person name="Haridas S."/>
            <person name="Kuo A."/>
            <person name="Mondo S."/>
            <person name="Pangilinan J."/>
            <person name="Riley R."/>
            <person name="Labutti K."/>
            <person name="Andreopoulos B."/>
            <person name="Lipzen A."/>
            <person name="Chen C."/>
            <person name="Yanf M."/>
            <person name="Daum C."/>
            <person name="Ng V."/>
            <person name="Clum A."/>
            <person name="Ohm R."/>
            <person name="Martin F."/>
            <person name="Silar P."/>
            <person name="Natvig D."/>
            <person name="Lalanne C."/>
            <person name="Gautier V."/>
            <person name="Ament-Velasquez S.L."/>
            <person name="Kruys A."/>
            <person name="Hutchinson M.I."/>
            <person name="Powell A.J."/>
            <person name="Barry K."/>
            <person name="Miller A.N."/>
            <person name="Grigoriev I.V."/>
            <person name="Debuchy R."/>
            <person name="Gladieux P."/>
            <person name="Thoren M.H."/>
            <person name="Johannesson H."/>
        </authorList>
    </citation>
    <scope>NUCLEOTIDE SEQUENCE</scope>
    <source>
        <strain evidence="3">PSN309</strain>
    </source>
</reference>
<gene>
    <name evidence="3" type="ORF">QBC35DRAFT_468287</name>
</gene>
<feature type="compositionally biased region" description="Polar residues" evidence="1">
    <location>
        <begin position="114"/>
        <end position="127"/>
    </location>
</feature>
<dbReference type="AlphaFoldDB" id="A0AAN7ADT7"/>
<evidence type="ECO:0000313" key="4">
    <source>
        <dbReference type="Proteomes" id="UP001302126"/>
    </source>
</evidence>
<organism evidence="3 4">
    <name type="scientific">Podospora australis</name>
    <dbReference type="NCBI Taxonomy" id="1536484"/>
    <lineage>
        <taxon>Eukaryota</taxon>
        <taxon>Fungi</taxon>
        <taxon>Dikarya</taxon>
        <taxon>Ascomycota</taxon>
        <taxon>Pezizomycotina</taxon>
        <taxon>Sordariomycetes</taxon>
        <taxon>Sordariomycetidae</taxon>
        <taxon>Sordariales</taxon>
        <taxon>Podosporaceae</taxon>
        <taxon>Podospora</taxon>
    </lineage>
</organism>
<keyword evidence="2" id="KW-0472">Membrane</keyword>
<comment type="caution">
    <text evidence="3">The sequence shown here is derived from an EMBL/GenBank/DDBJ whole genome shotgun (WGS) entry which is preliminary data.</text>
</comment>
<evidence type="ECO:0000256" key="1">
    <source>
        <dbReference type="SAM" id="MobiDB-lite"/>
    </source>
</evidence>
<evidence type="ECO:0000313" key="3">
    <source>
        <dbReference type="EMBL" id="KAK4182167.1"/>
    </source>
</evidence>
<sequence length="181" mass="20488">MGREHYPNIYVTDGQTESESTTLNGETFCDKFYEPESDVRDIIQAKGGKMTLRDFIKTFDFLNQERLLKFLDRNIREERAKRGIVQENLDQRPGDVIDDKLETAITAGDIKANTPESQKQTQATANNLEEPPASEKNNAPSRHPKAIFDPLLARISLLTRNPLFAFIAGIVLTASFFIARQ</sequence>
<keyword evidence="2" id="KW-0812">Transmembrane</keyword>
<keyword evidence="2" id="KW-1133">Transmembrane helix</keyword>
<proteinExistence type="predicted"/>
<feature type="region of interest" description="Disordered" evidence="1">
    <location>
        <begin position="108"/>
        <end position="143"/>
    </location>
</feature>
<evidence type="ECO:0000256" key="2">
    <source>
        <dbReference type="SAM" id="Phobius"/>
    </source>
</evidence>
<name>A0AAN7ADT7_9PEZI</name>
<feature type="transmembrane region" description="Helical" evidence="2">
    <location>
        <begin position="162"/>
        <end position="179"/>
    </location>
</feature>
<accession>A0AAN7ADT7</accession>